<sequence>MVGRESGLSVKQANAIFAIKTTSLATGLIGRGSRWSNTSFNSKLDILGVEEGEYIQ</sequence>
<evidence type="ECO:0000313" key="1">
    <source>
        <dbReference type="EMBL" id="KYP39989.1"/>
    </source>
</evidence>
<gene>
    <name evidence="1" type="ORF">KK1_038694</name>
</gene>
<dbReference type="Gramene" id="C.cajan_40562.t">
    <property type="protein sequence ID" value="C.cajan_40562.t.cds1"/>
    <property type="gene ID" value="C.cajan_40562"/>
</dbReference>
<organism evidence="1 2">
    <name type="scientific">Cajanus cajan</name>
    <name type="common">Pigeon pea</name>
    <name type="synonym">Cajanus indicus</name>
    <dbReference type="NCBI Taxonomy" id="3821"/>
    <lineage>
        <taxon>Eukaryota</taxon>
        <taxon>Viridiplantae</taxon>
        <taxon>Streptophyta</taxon>
        <taxon>Embryophyta</taxon>
        <taxon>Tracheophyta</taxon>
        <taxon>Spermatophyta</taxon>
        <taxon>Magnoliopsida</taxon>
        <taxon>eudicotyledons</taxon>
        <taxon>Gunneridae</taxon>
        <taxon>Pentapetalae</taxon>
        <taxon>rosids</taxon>
        <taxon>fabids</taxon>
        <taxon>Fabales</taxon>
        <taxon>Fabaceae</taxon>
        <taxon>Papilionoideae</taxon>
        <taxon>50 kb inversion clade</taxon>
        <taxon>NPAAA clade</taxon>
        <taxon>indigoferoid/millettioid clade</taxon>
        <taxon>Phaseoleae</taxon>
        <taxon>Cajanus</taxon>
    </lineage>
</organism>
<proteinExistence type="predicted"/>
<reference evidence="1" key="1">
    <citation type="journal article" date="2012" name="Nat. Biotechnol.">
        <title>Draft genome sequence of pigeonpea (Cajanus cajan), an orphan legume crop of resource-poor farmers.</title>
        <authorList>
            <person name="Varshney R.K."/>
            <person name="Chen W."/>
            <person name="Li Y."/>
            <person name="Bharti A.K."/>
            <person name="Saxena R.K."/>
            <person name="Schlueter J.A."/>
            <person name="Donoghue M.T."/>
            <person name="Azam S."/>
            <person name="Fan G."/>
            <person name="Whaley A.M."/>
            <person name="Farmer A.D."/>
            <person name="Sheridan J."/>
            <person name="Iwata A."/>
            <person name="Tuteja R."/>
            <person name="Penmetsa R.V."/>
            <person name="Wu W."/>
            <person name="Upadhyaya H.D."/>
            <person name="Yang S.P."/>
            <person name="Shah T."/>
            <person name="Saxena K.B."/>
            <person name="Michael T."/>
            <person name="McCombie W.R."/>
            <person name="Yang B."/>
            <person name="Zhang G."/>
            <person name="Yang H."/>
            <person name="Wang J."/>
            <person name="Spillane C."/>
            <person name="Cook D.R."/>
            <person name="May G.D."/>
            <person name="Xu X."/>
            <person name="Jackson S.A."/>
        </authorList>
    </citation>
    <scope>NUCLEOTIDE SEQUENCE [LARGE SCALE GENOMIC DNA]</scope>
</reference>
<dbReference type="Proteomes" id="UP000075243">
    <property type="component" value="Unassembled WGS sequence"/>
</dbReference>
<protein>
    <submittedName>
        <fullName evidence="1">Uncharacterized protein</fullName>
    </submittedName>
</protein>
<keyword evidence="2" id="KW-1185">Reference proteome</keyword>
<dbReference type="AlphaFoldDB" id="A0A151RBY4"/>
<dbReference type="EMBL" id="KQ483867">
    <property type="protein sequence ID" value="KYP39989.1"/>
    <property type="molecule type" value="Genomic_DNA"/>
</dbReference>
<name>A0A151RBY4_CAJCA</name>
<accession>A0A151RBY4</accession>
<evidence type="ECO:0000313" key="2">
    <source>
        <dbReference type="Proteomes" id="UP000075243"/>
    </source>
</evidence>